<keyword evidence="1" id="KW-0238">DNA-binding</keyword>
<evidence type="ECO:0000256" key="1">
    <source>
        <dbReference type="ARBA" id="ARBA00023125"/>
    </source>
</evidence>
<comment type="caution">
    <text evidence="3">The sequence shown here is derived from an EMBL/GenBank/DDBJ whole genome shotgun (WGS) entry which is preliminary data.</text>
</comment>
<dbReference type="InterPro" id="IPR013762">
    <property type="entry name" value="Integrase-like_cat_sf"/>
</dbReference>
<evidence type="ECO:0000256" key="2">
    <source>
        <dbReference type="ARBA" id="ARBA00023172"/>
    </source>
</evidence>
<dbReference type="SUPFAM" id="SSF47823">
    <property type="entry name" value="lambda integrase-like, N-terminal domain"/>
    <property type="match status" value="1"/>
</dbReference>
<dbReference type="AlphaFoldDB" id="A0A225WHI2"/>
<protein>
    <recommendedName>
        <fullName evidence="5">Tyr recombinase domain-containing protein</fullName>
    </recommendedName>
</protein>
<name>A0A225WHI2_9STRA</name>
<proteinExistence type="predicted"/>
<dbReference type="InterPro" id="IPR052925">
    <property type="entry name" value="Phage_Integrase-like_Recomb"/>
</dbReference>
<dbReference type="Proteomes" id="UP000198211">
    <property type="component" value="Unassembled WGS sequence"/>
</dbReference>
<dbReference type="EMBL" id="NBNE01000856">
    <property type="protein sequence ID" value="OWZ16864.1"/>
    <property type="molecule type" value="Genomic_DNA"/>
</dbReference>
<dbReference type="GO" id="GO:0003677">
    <property type="term" value="F:DNA binding"/>
    <property type="evidence" value="ECO:0007669"/>
    <property type="project" value="UniProtKB-KW"/>
</dbReference>
<dbReference type="InterPro" id="IPR011010">
    <property type="entry name" value="DNA_brk_join_enz"/>
</dbReference>
<evidence type="ECO:0008006" key="5">
    <source>
        <dbReference type="Google" id="ProtNLM"/>
    </source>
</evidence>
<dbReference type="Gene3D" id="1.10.443.10">
    <property type="entry name" value="Intergrase catalytic core"/>
    <property type="match status" value="1"/>
</dbReference>
<dbReference type="STRING" id="4795.A0A225WHI2"/>
<dbReference type="SUPFAM" id="SSF56349">
    <property type="entry name" value="DNA breaking-rejoining enzymes"/>
    <property type="match status" value="1"/>
</dbReference>
<evidence type="ECO:0000313" key="3">
    <source>
        <dbReference type="EMBL" id="OWZ16864.1"/>
    </source>
</evidence>
<sequence>MGEFLRNVALAESTSFKYQSAWNQWCEFSRAIGWSPWLRAVGRASNQKLGCFAVYCWKCGFNRAQQGNSYGTIKLKLAAVRWFHRRFADMELSDTPEFTLLLQGIRRLSAPARKMQLISLAFLRLLFRSIDISQSRQRLQWGSLLLAYFFLLRRSECLKNGSKRSFYCLKSANIFFSDEQGRQTTPEQAVSVTLGLEGAINDQYGRGVYRTMHKSGDNVICLVKVLIHIQAARRAIGKQRVSVRDLDESTVVEALKSVARIANVPTANYATHSIRFGGATALLNCNADHLSIKLLGRWVSNCYQAYPAQSASATATLSKRMV</sequence>
<organism evidence="3 4">
    <name type="scientific">Phytophthora megakarya</name>
    <dbReference type="NCBI Taxonomy" id="4795"/>
    <lineage>
        <taxon>Eukaryota</taxon>
        <taxon>Sar</taxon>
        <taxon>Stramenopiles</taxon>
        <taxon>Oomycota</taxon>
        <taxon>Peronosporomycetes</taxon>
        <taxon>Peronosporales</taxon>
        <taxon>Peronosporaceae</taxon>
        <taxon>Phytophthora</taxon>
    </lineage>
</organism>
<keyword evidence="2" id="KW-0233">DNA recombination</keyword>
<dbReference type="PANTHER" id="PTHR34605">
    <property type="entry name" value="PHAGE_INTEGRASE DOMAIN-CONTAINING PROTEIN"/>
    <property type="match status" value="1"/>
</dbReference>
<dbReference type="Gene3D" id="1.10.150.130">
    <property type="match status" value="1"/>
</dbReference>
<dbReference type="OrthoDB" id="123621at2759"/>
<evidence type="ECO:0000313" key="4">
    <source>
        <dbReference type="Proteomes" id="UP000198211"/>
    </source>
</evidence>
<keyword evidence="4" id="KW-1185">Reference proteome</keyword>
<dbReference type="PANTHER" id="PTHR34605:SF3">
    <property type="entry name" value="P CELL-TYPE AGGLUTINATION PROTEIN MAP4-LIKE-RELATED"/>
    <property type="match status" value="1"/>
</dbReference>
<dbReference type="GO" id="GO:0006310">
    <property type="term" value="P:DNA recombination"/>
    <property type="evidence" value="ECO:0007669"/>
    <property type="project" value="UniProtKB-KW"/>
</dbReference>
<dbReference type="GO" id="GO:0015074">
    <property type="term" value="P:DNA integration"/>
    <property type="evidence" value="ECO:0007669"/>
    <property type="project" value="InterPro"/>
</dbReference>
<gene>
    <name evidence="3" type="ORF">PHMEG_0009289</name>
</gene>
<accession>A0A225WHI2</accession>
<reference evidence="4" key="1">
    <citation type="submission" date="2017-03" db="EMBL/GenBank/DDBJ databases">
        <title>Phytopthora megakarya and P. palmivora, two closely related causual agents of cacao black pod achieved similar genome size and gene model numbers by different mechanisms.</title>
        <authorList>
            <person name="Ali S."/>
            <person name="Shao J."/>
            <person name="Larry D.J."/>
            <person name="Kronmiller B."/>
            <person name="Shen D."/>
            <person name="Strem M.D."/>
            <person name="Melnick R.L."/>
            <person name="Guiltinan M.J."/>
            <person name="Tyler B.M."/>
            <person name="Meinhardt L.W."/>
            <person name="Bailey B.A."/>
        </authorList>
    </citation>
    <scope>NUCLEOTIDE SEQUENCE [LARGE SCALE GENOMIC DNA]</scope>
    <source>
        <strain evidence="4">zdho120</strain>
    </source>
</reference>
<dbReference type="InterPro" id="IPR010998">
    <property type="entry name" value="Integrase_recombinase_N"/>
</dbReference>